<accession>A0ABW2WKK5</accession>
<sequence>MAHHRTARAILGANHRAQARAWSDLAIHACRGGHDREALRISQTALTSREARQDPRYAALLQSRLAISHAHVGDRPAAARALLAAQAAHDRIDPAEPAPRWLNFLTAAEISGLTAIAHQAIGRLADAETATTQALTLLEPGLRRSRAYYSVQLAELQLAQGNITDARTTAAAIDTTHVGSRAITGRLATVHHTLTAA</sequence>
<comment type="caution">
    <text evidence="1">The sequence shown here is derived from an EMBL/GenBank/DDBJ whole genome shotgun (WGS) entry which is preliminary data.</text>
</comment>
<keyword evidence="2" id="KW-1185">Reference proteome</keyword>
<name>A0ABW2WKK5_9ACTN</name>
<dbReference type="Proteomes" id="UP001596915">
    <property type="component" value="Unassembled WGS sequence"/>
</dbReference>
<evidence type="ECO:0000313" key="1">
    <source>
        <dbReference type="EMBL" id="MFD0621879.1"/>
    </source>
</evidence>
<dbReference type="EMBL" id="JBHTGL010000005">
    <property type="protein sequence ID" value="MFD0621879.1"/>
    <property type="molecule type" value="Genomic_DNA"/>
</dbReference>
<organism evidence="1 2">
    <name type="scientific">Streptomyces sanglieri</name>
    <dbReference type="NCBI Taxonomy" id="193460"/>
    <lineage>
        <taxon>Bacteria</taxon>
        <taxon>Bacillati</taxon>
        <taxon>Actinomycetota</taxon>
        <taxon>Actinomycetes</taxon>
        <taxon>Kitasatosporales</taxon>
        <taxon>Streptomycetaceae</taxon>
        <taxon>Streptomyces</taxon>
    </lineage>
</organism>
<evidence type="ECO:0000313" key="2">
    <source>
        <dbReference type="Proteomes" id="UP001596915"/>
    </source>
</evidence>
<dbReference type="SUPFAM" id="SSF48452">
    <property type="entry name" value="TPR-like"/>
    <property type="match status" value="1"/>
</dbReference>
<gene>
    <name evidence="1" type="ORF">ACFQ2K_02780</name>
</gene>
<proteinExistence type="predicted"/>
<dbReference type="Gene3D" id="1.25.40.10">
    <property type="entry name" value="Tetratricopeptide repeat domain"/>
    <property type="match status" value="1"/>
</dbReference>
<protein>
    <submittedName>
        <fullName evidence="1">Uncharacterized protein</fullName>
    </submittedName>
</protein>
<reference evidence="2" key="1">
    <citation type="journal article" date="2019" name="Int. J. Syst. Evol. Microbiol.">
        <title>The Global Catalogue of Microorganisms (GCM) 10K type strain sequencing project: providing services to taxonomists for standard genome sequencing and annotation.</title>
        <authorList>
            <consortium name="The Broad Institute Genomics Platform"/>
            <consortium name="The Broad Institute Genome Sequencing Center for Infectious Disease"/>
            <person name="Wu L."/>
            <person name="Ma J."/>
        </authorList>
    </citation>
    <scope>NUCLEOTIDE SEQUENCE [LARGE SCALE GENOMIC DNA]</scope>
    <source>
        <strain evidence="2">JCM 12607</strain>
    </source>
</reference>
<dbReference type="InterPro" id="IPR011990">
    <property type="entry name" value="TPR-like_helical_dom_sf"/>
</dbReference>